<reference evidence="13" key="1">
    <citation type="submission" date="2023-01" db="EMBL/GenBank/DDBJ databases">
        <title>Key to firefly adult light organ development and bioluminescence: homeobox transcription factors regulate luciferase expression and transportation to peroxisome.</title>
        <authorList>
            <person name="Fu X."/>
        </authorList>
    </citation>
    <scope>NUCLEOTIDE SEQUENCE [LARGE SCALE GENOMIC DNA]</scope>
</reference>
<evidence type="ECO:0000256" key="1">
    <source>
        <dbReference type="ARBA" id="ARBA00004324"/>
    </source>
</evidence>
<evidence type="ECO:0000256" key="5">
    <source>
        <dbReference type="ARBA" id="ARBA00022728"/>
    </source>
</evidence>
<dbReference type="GO" id="GO:0015030">
    <property type="term" value="C:Cajal body"/>
    <property type="evidence" value="ECO:0007669"/>
    <property type="project" value="UniProtKB-SubCell"/>
</dbReference>
<dbReference type="SMART" id="SM01161">
    <property type="entry name" value="DUF1767"/>
    <property type="match status" value="1"/>
</dbReference>
<dbReference type="EMBL" id="JARPUR010000001">
    <property type="protein sequence ID" value="KAK4886169.1"/>
    <property type="molecule type" value="Genomic_DNA"/>
</dbReference>
<dbReference type="Pfam" id="PF08585">
    <property type="entry name" value="RMI1_N_C"/>
    <property type="match status" value="1"/>
</dbReference>
<comment type="similarity">
    <text evidence="3">Belongs to the SMN family.</text>
</comment>
<dbReference type="GO" id="GO:0003723">
    <property type="term" value="F:RNA binding"/>
    <property type="evidence" value="ECO:0007669"/>
    <property type="project" value="InterPro"/>
</dbReference>
<gene>
    <name evidence="12" type="ORF">RN001_002440</name>
</gene>
<dbReference type="Gene3D" id="2.30.30.140">
    <property type="match status" value="1"/>
</dbReference>
<keyword evidence="13" id="KW-1185">Reference proteome</keyword>
<keyword evidence="5" id="KW-0747">Spliceosome</keyword>
<dbReference type="Proteomes" id="UP001353858">
    <property type="component" value="Unassembled WGS sequence"/>
</dbReference>
<evidence type="ECO:0000256" key="6">
    <source>
        <dbReference type="ARBA" id="ARBA00023187"/>
    </source>
</evidence>
<protein>
    <recommendedName>
        <fullName evidence="9">Survival of motor neuron-related-splicing factor 30</fullName>
    </recommendedName>
    <alternativeName>
        <fullName evidence="10">Survival motor neuron domain-containing protein 1</fullName>
    </alternativeName>
</protein>
<dbReference type="GO" id="GO:0005681">
    <property type="term" value="C:spliceosomal complex"/>
    <property type="evidence" value="ECO:0007669"/>
    <property type="project" value="UniProtKB-KW"/>
</dbReference>
<dbReference type="PANTHER" id="PTHR13681">
    <property type="entry name" value="SURVIVAL OF MOTOR NEURON-RELATED-SPLICING FACTOR 30-RELATED"/>
    <property type="match status" value="1"/>
</dbReference>
<dbReference type="AlphaFoldDB" id="A0AAN7SLU2"/>
<dbReference type="InterPro" id="IPR013894">
    <property type="entry name" value="RMI1_OB"/>
</dbReference>
<organism evidence="12 13">
    <name type="scientific">Aquatica leii</name>
    <dbReference type="NCBI Taxonomy" id="1421715"/>
    <lineage>
        <taxon>Eukaryota</taxon>
        <taxon>Metazoa</taxon>
        <taxon>Ecdysozoa</taxon>
        <taxon>Arthropoda</taxon>
        <taxon>Hexapoda</taxon>
        <taxon>Insecta</taxon>
        <taxon>Pterygota</taxon>
        <taxon>Neoptera</taxon>
        <taxon>Endopterygota</taxon>
        <taxon>Coleoptera</taxon>
        <taxon>Polyphaga</taxon>
        <taxon>Elateriformia</taxon>
        <taxon>Elateroidea</taxon>
        <taxon>Lampyridae</taxon>
        <taxon>Luciolinae</taxon>
        <taxon>Aquatica</taxon>
    </lineage>
</organism>
<dbReference type="InterPro" id="IPR042470">
    <property type="entry name" value="RMI1_N_C_sf"/>
</dbReference>
<keyword evidence="4" id="KW-0507">mRNA processing</keyword>
<keyword evidence="7" id="KW-0539">Nucleus</keyword>
<comment type="subcellular location">
    <subcellularLocation>
        <location evidence="1">Nucleus speckle</location>
    </subcellularLocation>
    <subcellularLocation>
        <location evidence="2">Nucleus</location>
        <location evidence="2">Cajal body</location>
    </subcellularLocation>
</comment>
<proteinExistence type="inferred from homology"/>
<feature type="domain" description="Tudor" evidence="11">
    <location>
        <begin position="340"/>
        <end position="398"/>
    </location>
</feature>
<sequence>MEELRAQGWYISANGYNAISQNDTVKNINVLLTNALNMDIKEFGEAILNQEVKQSKIGKIILQIQKIKNVSAPKANENSQVAPRMLKLMLTDGHTNCQAVEISNIHFLSSSNIPPGSKILIKCAKVSANCILLRPNCCTLLGGKVPSLYEKWELSKNVVEQRTGGIDGPPPWVNFGEKIISNISNEPFKALIAKEEKKDEFDIQRQDAINVAATGAIKKVFGGGSKNVALTEAKKSNHYESFKRREIEKVEEQRKAPDKVSLFNFLENKLHVNNEPIKDNDLANTKPQKQYERKFPKFTEKDGYRTKFSPKKVDNNDEDFIIKNIERLTIGNQNEIKTWNWKVGDLCMAKYWEDGKYYNAAIVNLTERTCVVQFSGYGNVEEVLKIDCIPVQYDQKPRQYKTRNYRGSPNYQNKKTGNY</sequence>
<dbReference type="PANTHER" id="PTHR13681:SF24">
    <property type="entry name" value="TUDOR DOMAIN-CONTAINING PROTEIN 3"/>
    <property type="match status" value="1"/>
</dbReference>
<evidence type="ECO:0000256" key="8">
    <source>
        <dbReference type="ARBA" id="ARBA00037618"/>
    </source>
</evidence>
<keyword evidence="6" id="KW-0508">mRNA splicing</keyword>
<dbReference type="GO" id="GO:0008380">
    <property type="term" value="P:RNA splicing"/>
    <property type="evidence" value="ECO:0007669"/>
    <property type="project" value="UniProtKB-KW"/>
</dbReference>
<evidence type="ECO:0000259" key="11">
    <source>
        <dbReference type="PROSITE" id="PS50304"/>
    </source>
</evidence>
<dbReference type="Gene3D" id="2.40.50.770">
    <property type="entry name" value="RecQ-mediated genome instability protein Rmi1, C-terminal domain"/>
    <property type="match status" value="1"/>
</dbReference>
<dbReference type="GO" id="GO:0005737">
    <property type="term" value="C:cytoplasm"/>
    <property type="evidence" value="ECO:0007669"/>
    <property type="project" value="InterPro"/>
</dbReference>
<evidence type="ECO:0000313" key="12">
    <source>
        <dbReference type="EMBL" id="KAK4886169.1"/>
    </source>
</evidence>
<evidence type="ECO:0000256" key="2">
    <source>
        <dbReference type="ARBA" id="ARBA00004408"/>
    </source>
</evidence>
<dbReference type="InterPro" id="IPR002999">
    <property type="entry name" value="Tudor"/>
</dbReference>
<evidence type="ECO:0000256" key="9">
    <source>
        <dbReference type="ARBA" id="ARBA00041083"/>
    </source>
</evidence>
<dbReference type="SMART" id="SM00333">
    <property type="entry name" value="TUDOR"/>
    <property type="match status" value="1"/>
</dbReference>
<dbReference type="GO" id="GO:0016607">
    <property type="term" value="C:nuclear speck"/>
    <property type="evidence" value="ECO:0007669"/>
    <property type="project" value="UniProtKB-SubCell"/>
</dbReference>
<dbReference type="Pfam" id="PF06003">
    <property type="entry name" value="SMN_Tudor"/>
    <property type="match status" value="1"/>
</dbReference>
<dbReference type="PROSITE" id="PS50304">
    <property type="entry name" value="TUDOR"/>
    <property type="match status" value="1"/>
</dbReference>
<comment type="function">
    <text evidence="8">Involved in spliceosome assembly.</text>
</comment>
<comment type="caution">
    <text evidence="12">The sequence shown here is derived from an EMBL/GenBank/DDBJ whole genome shotgun (WGS) entry which is preliminary data.</text>
</comment>
<evidence type="ECO:0000256" key="10">
    <source>
        <dbReference type="ARBA" id="ARBA00042567"/>
    </source>
</evidence>
<accession>A0AAN7SLU2</accession>
<dbReference type="SUPFAM" id="SSF63748">
    <property type="entry name" value="Tudor/PWWP/MBT"/>
    <property type="match status" value="1"/>
</dbReference>
<evidence type="ECO:0000256" key="7">
    <source>
        <dbReference type="ARBA" id="ARBA00023242"/>
    </source>
</evidence>
<dbReference type="GO" id="GO:0006397">
    <property type="term" value="P:mRNA processing"/>
    <property type="evidence" value="ECO:0007669"/>
    <property type="project" value="UniProtKB-KW"/>
</dbReference>
<evidence type="ECO:0000313" key="13">
    <source>
        <dbReference type="Proteomes" id="UP001353858"/>
    </source>
</evidence>
<evidence type="ECO:0000256" key="4">
    <source>
        <dbReference type="ARBA" id="ARBA00022664"/>
    </source>
</evidence>
<evidence type="ECO:0000256" key="3">
    <source>
        <dbReference type="ARBA" id="ARBA00005371"/>
    </source>
</evidence>
<dbReference type="InterPro" id="IPR010304">
    <property type="entry name" value="SMN_Tudor"/>
</dbReference>
<name>A0AAN7SLU2_9COLE</name>